<feature type="region of interest" description="Disordered" evidence="1">
    <location>
        <begin position="1"/>
        <end position="35"/>
    </location>
</feature>
<evidence type="ECO:0000313" key="3">
    <source>
        <dbReference type="Proteomes" id="UP000726737"/>
    </source>
</evidence>
<feature type="region of interest" description="Disordered" evidence="1">
    <location>
        <begin position="145"/>
        <end position="208"/>
    </location>
</feature>
<keyword evidence="3" id="KW-1185">Reference proteome</keyword>
<evidence type="ECO:0000313" key="2">
    <source>
        <dbReference type="EMBL" id="KAG0259156.1"/>
    </source>
</evidence>
<dbReference type="Proteomes" id="UP000726737">
    <property type="component" value="Unassembled WGS sequence"/>
</dbReference>
<sequence>MKKFKSLIGLKSKKDNPRDDNVHNDAEHDPGVAEYDDQIYGHRNAVAGSSSNTNANTNTNTTHSFSLGRLSNHFSKGKHHRSSSVRSMIVHNGQQEAYDPRPLQEIIHAQQRLNTTDRATLSQPDIASMQGTDNTQRRNTHIRLEEASTTAARSDPISAPDATSSWNGKTKLCDSSSAQTCPGNGSEKDGRPGSQWPTRQTDRYFRTP</sequence>
<dbReference type="EMBL" id="JAAAJA010000195">
    <property type="protein sequence ID" value="KAG0259156.1"/>
    <property type="molecule type" value="Genomic_DNA"/>
</dbReference>
<comment type="caution">
    <text evidence="2">The sequence shown here is derived from an EMBL/GenBank/DDBJ whole genome shotgun (WGS) entry which is preliminary data.</text>
</comment>
<organism evidence="2 3">
    <name type="scientific">Mortierella polycephala</name>
    <dbReference type="NCBI Taxonomy" id="41804"/>
    <lineage>
        <taxon>Eukaryota</taxon>
        <taxon>Fungi</taxon>
        <taxon>Fungi incertae sedis</taxon>
        <taxon>Mucoromycota</taxon>
        <taxon>Mortierellomycotina</taxon>
        <taxon>Mortierellomycetes</taxon>
        <taxon>Mortierellales</taxon>
        <taxon>Mortierellaceae</taxon>
        <taxon>Mortierella</taxon>
    </lineage>
</organism>
<reference evidence="2" key="1">
    <citation type="journal article" date="2020" name="Fungal Divers.">
        <title>Resolving the Mortierellaceae phylogeny through synthesis of multi-gene phylogenetics and phylogenomics.</title>
        <authorList>
            <person name="Vandepol N."/>
            <person name="Liber J."/>
            <person name="Desiro A."/>
            <person name="Na H."/>
            <person name="Kennedy M."/>
            <person name="Barry K."/>
            <person name="Grigoriev I.V."/>
            <person name="Miller A.N."/>
            <person name="O'Donnell K."/>
            <person name="Stajich J.E."/>
            <person name="Bonito G."/>
        </authorList>
    </citation>
    <scope>NUCLEOTIDE SEQUENCE</scope>
    <source>
        <strain evidence="2">KOD948</strain>
    </source>
</reference>
<gene>
    <name evidence="2" type="ORF">BG011_002816</name>
</gene>
<dbReference type="AlphaFoldDB" id="A0A9P6Q5N3"/>
<feature type="compositionally biased region" description="Basic and acidic residues" evidence="1">
    <location>
        <begin position="12"/>
        <end position="31"/>
    </location>
</feature>
<evidence type="ECO:0000256" key="1">
    <source>
        <dbReference type="SAM" id="MobiDB-lite"/>
    </source>
</evidence>
<name>A0A9P6Q5N3_9FUNG</name>
<proteinExistence type="predicted"/>
<feature type="compositionally biased region" description="Polar residues" evidence="1">
    <location>
        <begin position="161"/>
        <end position="183"/>
    </location>
</feature>
<protein>
    <submittedName>
        <fullName evidence="2">Uncharacterized protein</fullName>
    </submittedName>
</protein>
<accession>A0A9P6Q5N3</accession>